<gene>
    <name evidence="10" type="primary">murF</name>
    <name evidence="15" type="ORF">J4H92_08620</name>
</gene>
<dbReference type="Pfam" id="PF08245">
    <property type="entry name" value="Mur_ligase_M"/>
    <property type="match status" value="1"/>
</dbReference>
<evidence type="ECO:0000313" key="15">
    <source>
        <dbReference type="EMBL" id="MBO1902010.1"/>
    </source>
</evidence>
<feature type="domain" description="Mur ligase N-terminal catalytic" evidence="12">
    <location>
        <begin position="36"/>
        <end position="110"/>
    </location>
</feature>
<dbReference type="HAMAP" id="MF_02019">
    <property type="entry name" value="MurF"/>
    <property type="match status" value="1"/>
</dbReference>
<dbReference type="GO" id="GO:0005524">
    <property type="term" value="F:ATP binding"/>
    <property type="evidence" value="ECO:0007669"/>
    <property type="project" value="UniProtKB-UniRule"/>
</dbReference>
<dbReference type="EMBL" id="JAGDYM010000009">
    <property type="protein sequence ID" value="MBO1902010.1"/>
    <property type="molecule type" value="Genomic_DNA"/>
</dbReference>
<dbReference type="InterPro" id="IPR035911">
    <property type="entry name" value="MurE/MurF_N"/>
</dbReference>
<dbReference type="Proteomes" id="UP000664382">
    <property type="component" value="Unassembled WGS sequence"/>
</dbReference>
<dbReference type="Pfam" id="PF02875">
    <property type="entry name" value="Mur_ligase_C"/>
    <property type="match status" value="1"/>
</dbReference>
<dbReference type="GO" id="GO:0071555">
    <property type="term" value="P:cell wall organization"/>
    <property type="evidence" value="ECO:0007669"/>
    <property type="project" value="UniProtKB-KW"/>
</dbReference>
<keyword evidence="1 10" id="KW-0963">Cytoplasm</keyword>
<keyword evidence="4 10" id="KW-0547">Nucleotide-binding</keyword>
<evidence type="ECO:0000256" key="7">
    <source>
        <dbReference type="ARBA" id="ARBA00022984"/>
    </source>
</evidence>
<evidence type="ECO:0000256" key="9">
    <source>
        <dbReference type="ARBA" id="ARBA00023316"/>
    </source>
</evidence>
<dbReference type="Gene3D" id="3.40.1390.10">
    <property type="entry name" value="MurE/MurF, N-terminal domain"/>
    <property type="match status" value="1"/>
</dbReference>
<dbReference type="GO" id="GO:0005737">
    <property type="term" value="C:cytoplasm"/>
    <property type="evidence" value="ECO:0007669"/>
    <property type="project" value="UniProtKB-SubCell"/>
</dbReference>
<dbReference type="InterPro" id="IPR051046">
    <property type="entry name" value="MurCDEF_CellWall_CoF430Synth"/>
</dbReference>
<keyword evidence="6 10" id="KW-0133">Cell shape</keyword>
<comment type="similarity">
    <text evidence="10">Belongs to the MurCDEF family. MurF subfamily.</text>
</comment>
<evidence type="ECO:0000256" key="11">
    <source>
        <dbReference type="RuleBase" id="RU004136"/>
    </source>
</evidence>
<dbReference type="GO" id="GO:0009252">
    <property type="term" value="P:peptidoglycan biosynthetic process"/>
    <property type="evidence" value="ECO:0007669"/>
    <property type="project" value="UniProtKB-UniRule"/>
</dbReference>
<keyword evidence="16" id="KW-1185">Reference proteome</keyword>
<evidence type="ECO:0000256" key="8">
    <source>
        <dbReference type="ARBA" id="ARBA00023306"/>
    </source>
</evidence>
<evidence type="ECO:0000256" key="1">
    <source>
        <dbReference type="ARBA" id="ARBA00022490"/>
    </source>
</evidence>
<comment type="subcellular location">
    <subcellularLocation>
        <location evidence="10 11">Cytoplasm</location>
    </subcellularLocation>
</comment>
<dbReference type="SUPFAM" id="SSF53244">
    <property type="entry name" value="MurD-like peptide ligases, peptide-binding domain"/>
    <property type="match status" value="1"/>
</dbReference>
<accession>A0A939MLA3</accession>
<dbReference type="Gene3D" id="3.40.1190.10">
    <property type="entry name" value="Mur-like, catalytic domain"/>
    <property type="match status" value="1"/>
</dbReference>
<evidence type="ECO:0000259" key="13">
    <source>
        <dbReference type="Pfam" id="PF02875"/>
    </source>
</evidence>
<dbReference type="InterPro" id="IPR036615">
    <property type="entry name" value="Mur_ligase_C_dom_sf"/>
</dbReference>
<keyword evidence="9 10" id="KW-0961">Cell wall biogenesis/degradation</keyword>
<feature type="domain" description="Mur ligase C-terminal" evidence="13">
    <location>
        <begin position="337"/>
        <end position="464"/>
    </location>
</feature>
<keyword evidence="3 10" id="KW-0132">Cell division</keyword>
<dbReference type="GO" id="GO:0051301">
    <property type="term" value="P:cell division"/>
    <property type="evidence" value="ECO:0007669"/>
    <property type="project" value="UniProtKB-KW"/>
</dbReference>
<keyword evidence="2 10" id="KW-0436">Ligase</keyword>
<comment type="function">
    <text evidence="10 11">Involved in cell wall formation. Catalyzes the final step in the synthesis of UDP-N-acetylmuramoyl-pentapeptide, the precursor of murein.</text>
</comment>
<evidence type="ECO:0000256" key="4">
    <source>
        <dbReference type="ARBA" id="ARBA00022741"/>
    </source>
</evidence>
<dbReference type="GO" id="GO:0008360">
    <property type="term" value="P:regulation of cell shape"/>
    <property type="evidence" value="ECO:0007669"/>
    <property type="project" value="UniProtKB-KW"/>
</dbReference>
<dbReference type="InterPro" id="IPR000713">
    <property type="entry name" value="Mur_ligase_N"/>
</dbReference>
<evidence type="ECO:0000256" key="10">
    <source>
        <dbReference type="HAMAP-Rule" id="MF_02019"/>
    </source>
</evidence>
<dbReference type="GO" id="GO:0047480">
    <property type="term" value="F:UDP-N-acetylmuramoyl-tripeptide-D-alanyl-D-alanine ligase activity"/>
    <property type="evidence" value="ECO:0007669"/>
    <property type="project" value="UniProtKB-UniRule"/>
</dbReference>
<comment type="pathway">
    <text evidence="10 11">Cell wall biogenesis; peptidoglycan biosynthesis.</text>
</comment>
<dbReference type="NCBIfam" id="TIGR01143">
    <property type="entry name" value="murF"/>
    <property type="match status" value="1"/>
</dbReference>
<evidence type="ECO:0000256" key="2">
    <source>
        <dbReference type="ARBA" id="ARBA00022598"/>
    </source>
</evidence>
<evidence type="ECO:0000256" key="6">
    <source>
        <dbReference type="ARBA" id="ARBA00022960"/>
    </source>
</evidence>
<dbReference type="SUPFAM" id="SSF63418">
    <property type="entry name" value="MurE/MurF N-terminal domain"/>
    <property type="match status" value="1"/>
</dbReference>
<feature type="domain" description="Mur ligase central" evidence="14">
    <location>
        <begin position="127"/>
        <end position="313"/>
    </location>
</feature>
<feature type="binding site" evidence="10">
    <location>
        <begin position="129"/>
        <end position="135"/>
    </location>
    <ligand>
        <name>ATP</name>
        <dbReference type="ChEBI" id="CHEBI:30616"/>
    </ligand>
</feature>
<proteinExistence type="inferred from homology"/>
<name>A0A939MLA3_9MICO</name>
<dbReference type="SUPFAM" id="SSF53623">
    <property type="entry name" value="MurD-like peptide ligases, catalytic domain"/>
    <property type="match status" value="1"/>
</dbReference>
<evidence type="ECO:0000259" key="12">
    <source>
        <dbReference type="Pfam" id="PF01225"/>
    </source>
</evidence>
<organism evidence="15 16">
    <name type="scientific">Leucobacter weissii</name>
    <dbReference type="NCBI Taxonomy" id="1983706"/>
    <lineage>
        <taxon>Bacteria</taxon>
        <taxon>Bacillati</taxon>
        <taxon>Actinomycetota</taxon>
        <taxon>Actinomycetes</taxon>
        <taxon>Micrococcales</taxon>
        <taxon>Microbacteriaceae</taxon>
        <taxon>Leucobacter</taxon>
    </lineage>
</organism>
<evidence type="ECO:0000313" key="16">
    <source>
        <dbReference type="Proteomes" id="UP000664382"/>
    </source>
</evidence>
<comment type="catalytic activity">
    <reaction evidence="10 11">
        <text>D-alanyl-D-alanine + UDP-N-acetyl-alpha-D-muramoyl-L-alanyl-gamma-D-glutamyl-meso-2,6-diaminopimelate + ATP = UDP-N-acetyl-alpha-D-muramoyl-L-alanyl-gamma-D-glutamyl-meso-2,6-diaminopimeloyl-D-alanyl-D-alanine + ADP + phosphate + H(+)</text>
        <dbReference type="Rhea" id="RHEA:28374"/>
        <dbReference type="ChEBI" id="CHEBI:15378"/>
        <dbReference type="ChEBI" id="CHEBI:30616"/>
        <dbReference type="ChEBI" id="CHEBI:43474"/>
        <dbReference type="ChEBI" id="CHEBI:57822"/>
        <dbReference type="ChEBI" id="CHEBI:61386"/>
        <dbReference type="ChEBI" id="CHEBI:83905"/>
        <dbReference type="ChEBI" id="CHEBI:456216"/>
        <dbReference type="EC" id="6.3.2.10"/>
    </reaction>
</comment>
<dbReference type="Pfam" id="PF01225">
    <property type="entry name" value="Mur_ligase"/>
    <property type="match status" value="1"/>
</dbReference>
<evidence type="ECO:0000256" key="5">
    <source>
        <dbReference type="ARBA" id="ARBA00022840"/>
    </source>
</evidence>
<dbReference type="RefSeq" id="WP_208097765.1">
    <property type="nucleotide sequence ID" value="NZ_JAGDYM010000009.1"/>
</dbReference>
<dbReference type="AlphaFoldDB" id="A0A939MLA3"/>
<protein>
    <recommendedName>
        <fullName evidence="10 11">UDP-N-acetylmuramoyl-tripeptide--D-alanyl-D-alanine ligase</fullName>
        <ecNumber evidence="10 11">6.3.2.10</ecNumber>
    </recommendedName>
    <alternativeName>
        <fullName evidence="10">D-alanyl-D-alanine-adding enzyme</fullName>
    </alternativeName>
</protein>
<keyword evidence="7 10" id="KW-0573">Peptidoglycan synthesis</keyword>
<dbReference type="InterPro" id="IPR004101">
    <property type="entry name" value="Mur_ligase_C"/>
</dbReference>
<comment type="caution">
    <text evidence="15">The sequence shown here is derived from an EMBL/GenBank/DDBJ whole genome shotgun (WGS) entry which is preliminary data.</text>
</comment>
<evidence type="ECO:0000256" key="3">
    <source>
        <dbReference type="ARBA" id="ARBA00022618"/>
    </source>
</evidence>
<dbReference type="InterPro" id="IPR005863">
    <property type="entry name" value="UDP-N-AcMur_synth"/>
</dbReference>
<dbReference type="Gene3D" id="3.90.190.20">
    <property type="entry name" value="Mur ligase, C-terminal domain"/>
    <property type="match status" value="1"/>
</dbReference>
<dbReference type="EC" id="6.3.2.10" evidence="10 11"/>
<sequence>MIALTLAEIADAIGGRLIPGRDGADGGTVVDGDAQTDSREIAPGQIFFARRGETTDGHRFAAQAVARGARLLVVERELDDHEYRAEQETDDRVAQILVDDATLALGRLATEVVRRVHAGGGLTIVGITGSNGKTTTKNLIAAMAERAGRRTVASAKSFNNEVGGPLTMLRLRAETEILVAEMGASAEGEIARLTAMAPPDIAVVLSVGLAHAGEFGGIEATFRAKSEMVRDLPASATAVLNRDDPRVARMAELTRARVRWFGAHPEAEVRADDVVADAEGTRFTLRIGGEAAAVRFPVLGEHHVSNALAAAAVGHELGLPLDAIAASLAATELAGPGRMQVLGGRDGVTIINDAYNASPDSMSAALKTLAMVARPDARSVAVLGAMSELGELSGEAHDRIALQIVRLGISELVVVGDEARRLHISAINEGSWAGESVFFADHDEAFDYLERTLGAGDTVLVKSSNAAGLQRLGDRLGEAFA</sequence>
<dbReference type="InterPro" id="IPR013221">
    <property type="entry name" value="Mur_ligase_cen"/>
</dbReference>
<keyword evidence="8 10" id="KW-0131">Cell cycle</keyword>
<dbReference type="PANTHER" id="PTHR43024:SF1">
    <property type="entry name" value="UDP-N-ACETYLMURAMOYL-TRIPEPTIDE--D-ALANYL-D-ALANINE LIGASE"/>
    <property type="match status" value="1"/>
</dbReference>
<dbReference type="InterPro" id="IPR036565">
    <property type="entry name" value="Mur-like_cat_sf"/>
</dbReference>
<reference evidence="15" key="1">
    <citation type="submission" date="2021-03" db="EMBL/GenBank/DDBJ databases">
        <title>Leucobacter chromiisoli sp. nov., isolated from chromium-containing soil of chemical plant.</title>
        <authorList>
            <person name="Xu Z."/>
        </authorList>
    </citation>
    <scope>NUCLEOTIDE SEQUENCE</scope>
    <source>
        <strain evidence="15">S27</strain>
    </source>
</reference>
<evidence type="ECO:0000259" key="14">
    <source>
        <dbReference type="Pfam" id="PF08245"/>
    </source>
</evidence>
<keyword evidence="5 10" id="KW-0067">ATP-binding</keyword>
<dbReference type="PANTHER" id="PTHR43024">
    <property type="entry name" value="UDP-N-ACETYLMURAMOYL-TRIPEPTIDE--D-ALANYL-D-ALANINE LIGASE"/>
    <property type="match status" value="1"/>
</dbReference>